<keyword evidence="3 6" id="KW-0812">Transmembrane</keyword>
<evidence type="ECO:0000259" key="7">
    <source>
        <dbReference type="Pfam" id="PF00892"/>
    </source>
</evidence>
<feature type="transmembrane region" description="Helical" evidence="6">
    <location>
        <begin position="268"/>
        <end position="286"/>
    </location>
</feature>
<feature type="transmembrane region" description="Helical" evidence="6">
    <location>
        <begin position="122"/>
        <end position="140"/>
    </location>
</feature>
<sequence length="294" mass="31387">MLAAVGAICFSGKAIVAKLMYREGLDAVSVIALRMLVALPFFMAMAWWSMRAASSPPKLARADWLKLAGLGLIGYYVSSMLDFLGLQYISAGLERLILFLTPSIVLLMSVALLKRRVTSREWTSLAVAYSGIVLVFWHDVHLGGRVVWLGAGLVFASAVTYAVYLLGSGELVKRLGSLRLVALAMIVASLACIAQYALLRPLGSLVVQTPTVWVLALINGTLCTVVPVLMTMMAVERIGAGNAAQAGMIGPVSTLFLGFWLLSEPITLLQLAGTALVLAGMFILSLKKPLQGDS</sequence>
<feature type="domain" description="EamA" evidence="7">
    <location>
        <begin position="149"/>
        <end position="285"/>
    </location>
</feature>
<proteinExistence type="predicted"/>
<keyword evidence="4 6" id="KW-1133">Transmembrane helix</keyword>
<dbReference type="InterPro" id="IPR000620">
    <property type="entry name" value="EamA_dom"/>
</dbReference>
<feature type="domain" description="EamA" evidence="7">
    <location>
        <begin position="2"/>
        <end position="136"/>
    </location>
</feature>
<feature type="transmembrane region" description="Helical" evidence="6">
    <location>
        <begin position="178"/>
        <end position="199"/>
    </location>
</feature>
<dbReference type="Pfam" id="PF00892">
    <property type="entry name" value="EamA"/>
    <property type="match status" value="2"/>
</dbReference>
<evidence type="ECO:0000313" key="8">
    <source>
        <dbReference type="EMBL" id="MFC3146529.1"/>
    </source>
</evidence>
<gene>
    <name evidence="8" type="ORF">ACFOEN_02605</name>
</gene>
<evidence type="ECO:0000256" key="4">
    <source>
        <dbReference type="ARBA" id="ARBA00022989"/>
    </source>
</evidence>
<dbReference type="EMBL" id="JBHRTI010000003">
    <property type="protein sequence ID" value="MFC3146529.1"/>
    <property type="molecule type" value="Genomic_DNA"/>
</dbReference>
<feature type="transmembrane region" description="Helical" evidence="6">
    <location>
        <begin position="30"/>
        <end position="48"/>
    </location>
</feature>
<dbReference type="PANTHER" id="PTHR42920:SF5">
    <property type="entry name" value="EAMA DOMAIN-CONTAINING PROTEIN"/>
    <property type="match status" value="1"/>
</dbReference>
<evidence type="ECO:0000256" key="3">
    <source>
        <dbReference type="ARBA" id="ARBA00022692"/>
    </source>
</evidence>
<feature type="transmembrane region" description="Helical" evidence="6">
    <location>
        <begin position="243"/>
        <end position="262"/>
    </location>
</feature>
<dbReference type="Proteomes" id="UP001595556">
    <property type="component" value="Unassembled WGS sequence"/>
</dbReference>
<comment type="caution">
    <text evidence="8">The sequence shown here is derived from an EMBL/GenBank/DDBJ whole genome shotgun (WGS) entry which is preliminary data.</text>
</comment>
<evidence type="ECO:0000256" key="1">
    <source>
        <dbReference type="ARBA" id="ARBA00004651"/>
    </source>
</evidence>
<keyword evidence="5 6" id="KW-0472">Membrane</keyword>
<keyword evidence="9" id="KW-1185">Reference proteome</keyword>
<organism evidence="8 9">
    <name type="scientific">Piscinibacterium candidicorallinum</name>
    <dbReference type="NCBI Taxonomy" id="1793872"/>
    <lineage>
        <taxon>Bacteria</taxon>
        <taxon>Pseudomonadati</taxon>
        <taxon>Pseudomonadota</taxon>
        <taxon>Betaproteobacteria</taxon>
        <taxon>Burkholderiales</taxon>
        <taxon>Piscinibacterium</taxon>
    </lineage>
</organism>
<dbReference type="PANTHER" id="PTHR42920">
    <property type="entry name" value="OS03G0707200 PROTEIN-RELATED"/>
    <property type="match status" value="1"/>
</dbReference>
<keyword evidence="2" id="KW-1003">Cell membrane</keyword>
<dbReference type="RefSeq" id="WP_377302513.1">
    <property type="nucleotide sequence ID" value="NZ_CP180191.1"/>
</dbReference>
<evidence type="ECO:0000313" key="9">
    <source>
        <dbReference type="Proteomes" id="UP001595556"/>
    </source>
</evidence>
<feature type="transmembrane region" description="Helical" evidence="6">
    <location>
        <begin position="211"/>
        <end position="231"/>
    </location>
</feature>
<feature type="transmembrane region" description="Helical" evidence="6">
    <location>
        <begin position="96"/>
        <end position="113"/>
    </location>
</feature>
<name>A0ABV7H269_9BURK</name>
<dbReference type="SUPFAM" id="SSF103481">
    <property type="entry name" value="Multidrug resistance efflux transporter EmrE"/>
    <property type="match status" value="2"/>
</dbReference>
<feature type="transmembrane region" description="Helical" evidence="6">
    <location>
        <begin position="69"/>
        <end position="90"/>
    </location>
</feature>
<reference evidence="9" key="1">
    <citation type="journal article" date="2019" name="Int. J. Syst. Evol. Microbiol.">
        <title>The Global Catalogue of Microorganisms (GCM) 10K type strain sequencing project: providing services to taxonomists for standard genome sequencing and annotation.</title>
        <authorList>
            <consortium name="The Broad Institute Genomics Platform"/>
            <consortium name="The Broad Institute Genome Sequencing Center for Infectious Disease"/>
            <person name="Wu L."/>
            <person name="Ma J."/>
        </authorList>
    </citation>
    <scope>NUCLEOTIDE SEQUENCE [LARGE SCALE GENOMIC DNA]</scope>
    <source>
        <strain evidence="9">KCTC 52168</strain>
    </source>
</reference>
<protein>
    <submittedName>
        <fullName evidence="8">DMT family transporter</fullName>
    </submittedName>
</protein>
<dbReference type="Gene3D" id="1.10.3730.20">
    <property type="match status" value="1"/>
</dbReference>
<evidence type="ECO:0000256" key="2">
    <source>
        <dbReference type="ARBA" id="ARBA00022475"/>
    </source>
</evidence>
<feature type="transmembrane region" description="Helical" evidence="6">
    <location>
        <begin position="146"/>
        <end position="166"/>
    </location>
</feature>
<evidence type="ECO:0000256" key="5">
    <source>
        <dbReference type="ARBA" id="ARBA00023136"/>
    </source>
</evidence>
<accession>A0ABV7H269</accession>
<dbReference type="InterPro" id="IPR037185">
    <property type="entry name" value="EmrE-like"/>
</dbReference>
<dbReference type="InterPro" id="IPR051258">
    <property type="entry name" value="Diverse_Substrate_Transporter"/>
</dbReference>
<comment type="subcellular location">
    <subcellularLocation>
        <location evidence="1">Cell membrane</location>
        <topology evidence="1">Multi-pass membrane protein</topology>
    </subcellularLocation>
</comment>
<evidence type="ECO:0000256" key="6">
    <source>
        <dbReference type="SAM" id="Phobius"/>
    </source>
</evidence>